<dbReference type="InterPro" id="IPR006626">
    <property type="entry name" value="PbH1"/>
</dbReference>
<dbReference type="InterPro" id="IPR000743">
    <property type="entry name" value="Glyco_hydro_28"/>
</dbReference>
<dbReference type="InterPro" id="IPR012334">
    <property type="entry name" value="Pectin_lyas_fold"/>
</dbReference>
<keyword evidence="4" id="KW-0732">Signal</keyword>
<evidence type="ECO:0000256" key="7">
    <source>
        <dbReference type="ARBA" id="ARBA00023180"/>
    </source>
</evidence>
<feature type="compositionally biased region" description="Polar residues" evidence="11">
    <location>
        <begin position="1"/>
        <end position="10"/>
    </location>
</feature>
<organism evidence="12 13">
    <name type="scientific">Diplodia seriata</name>
    <dbReference type="NCBI Taxonomy" id="420778"/>
    <lineage>
        <taxon>Eukaryota</taxon>
        <taxon>Fungi</taxon>
        <taxon>Dikarya</taxon>
        <taxon>Ascomycota</taxon>
        <taxon>Pezizomycotina</taxon>
        <taxon>Dothideomycetes</taxon>
        <taxon>Dothideomycetes incertae sedis</taxon>
        <taxon>Botryosphaeriales</taxon>
        <taxon>Botryosphaeriaceae</taxon>
        <taxon>Diplodia</taxon>
    </lineage>
</organism>
<evidence type="ECO:0000256" key="10">
    <source>
        <dbReference type="RuleBase" id="RU361169"/>
    </source>
</evidence>
<evidence type="ECO:0000313" key="13">
    <source>
        <dbReference type="Proteomes" id="UP000034182"/>
    </source>
</evidence>
<dbReference type="EMBL" id="LAQI01000027">
    <property type="protein sequence ID" value="KKY27044.1"/>
    <property type="molecule type" value="Genomic_DNA"/>
</dbReference>
<keyword evidence="8 10" id="KW-0326">Glycosidase</keyword>
<comment type="similarity">
    <text evidence="2 10">Belongs to the glycosyl hydrolase 28 family.</text>
</comment>
<protein>
    <submittedName>
        <fullName evidence="12">Putative exo-rhamnogalacturonase b</fullName>
    </submittedName>
</protein>
<accession>A0A0G2EXZ5</accession>
<evidence type="ECO:0000256" key="5">
    <source>
        <dbReference type="ARBA" id="ARBA00022737"/>
    </source>
</evidence>
<gene>
    <name evidence="12" type="ORF">UCDDS831_g00963</name>
</gene>
<proteinExistence type="inferred from homology"/>
<reference evidence="12 13" key="2">
    <citation type="submission" date="2015-05" db="EMBL/GenBank/DDBJ databases">
        <title>Distinctive expansion of gene families associated with plant cell wall degradation and secondary metabolism in the genomes of grapevine trunk pathogens.</title>
        <authorList>
            <person name="Lawrence D.P."/>
            <person name="Travadon R."/>
            <person name="Rolshausen P.E."/>
            <person name="Baumgartner K."/>
        </authorList>
    </citation>
    <scope>NUCLEOTIDE SEQUENCE [LARGE SCALE GENOMIC DNA]</scope>
    <source>
        <strain evidence="12">DS831</strain>
    </source>
</reference>
<comment type="caution">
    <text evidence="12">The sequence shown here is derived from an EMBL/GenBank/DDBJ whole genome shotgun (WGS) entry which is preliminary data.</text>
</comment>
<sequence>MSQTQTSLSRMSRHKTRSSKPDFNIVPYRCAAARQGGAGPSSAQSAQASSRFLFVEVHGPHRTHRQALRYDRSTQELKSHVMLVTSERKRKSRAKGADDDRPAPARLPPDCPTGIISDIDTHLIDPFDVLPVEGSPRLHEAMRYFFENYPGPTPMTDDVFVCDRNRYTRERVEWNNTEYHLCYGEPAGYYMTLFVYDILQSLSSSAEQLSVPASKYLTACIRAVREGMPKEGSDTPITDSFVCTVGGLSVVEVFIGNWAEAESHMNGMLALVAARGGIFTFSHLAQRTIKWIEFLCCAANACAPTLPPLPRLPLPNQLEDLARTAYSRSMELLPRVFSEDKEGTGEDEDDDEDAEILGTDADDYYYYAELGTIMRELHEVSIGSTLFRGKAVAAALDDVEHRLLEEMSPHSPASLVEATISVDTAFDAVLQAAQMFVWAALNPGPREMAAHFVFVGRLRELLDQVPEHELVERWRETASSADSLLWVLFVGWGVASQQQGGVKGAMAVAMWYIERIFATMEALGVGEEEELAEVLKRFPWVDGFCRGPCGVLWNISPLLSLSIMLRNTLLAALGVPAFVFSQPTEGPVNANTCVVQPGPNGTDSAPAIIQAFRKCGHNDAENRGKVVFLNETYTVKSVMNTTGLSNVDVDLQGTLLWDKNIPYWLNASLPVGYQNQSSAWLFGGDNVRWDGNGYATLDGNGQVWYDFVNGTNNYPGRPHSITITGTKDSTFVGTRFVQSQMWTMTIIHSENVLLEDMYINSTDTKQAVGFDFSSLNTDGADTIYANNITFRNWIVDNGDDSIAMKANSTNILIEDCAFHTGLGVAIGSIGQYDGAYETIENVTARNITITNMRYGVYIKTWTGNSTGYPPNGGGGGLGFAANMTFEDFVFDNASGVFAATQCTSYNGATGGCDSSAFNIRDLVLRNWSGTTTSDVNVAIQCSARMKE</sequence>
<dbReference type="GO" id="GO:0045490">
    <property type="term" value="P:pectin catabolic process"/>
    <property type="evidence" value="ECO:0007669"/>
    <property type="project" value="UniProtKB-ARBA"/>
</dbReference>
<dbReference type="PANTHER" id="PTHR31736:SF8">
    <property type="entry name" value="PUTATIVE (AFU_ORTHOLOGUE AFUA_7G06410)-RELATED"/>
    <property type="match status" value="1"/>
</dbReference>
<dbReference type="GO" id="GO:0005576">
    <property type="term" value="C:extracellular region"/>
    <property type="evidence" value="ECO:0007669"/>
    <property type="project" value="UniProtKB-SubCell"/>
</dbReference>
<dbReference type="InterPro" id="IPR011050">
    <property type="entry name" value="Pectin_lyase_fold/virulence"/>
</dbReference>
<keyword evidence="6 10" id="KW-0378">Hydrolase</keyword>
<dbReference type="AlphaFoldDB" id="A0A0G2EXZ5"/>
<evidence type="ECO:0000256" key="6">
    <source>
        <dbReference type="ARBA" id="ARBA00022801"/>
    </source>
</evidence>
<keyword evidence="7" id="KW-0325">Glycoprotein</keyword>
<feature type="region of interest" description="Disordered" evidence="11">
    <location>
        <begin position="85"/>
        <end position="111"/>
    </location>
</feature>
<evidence type="ECO:0000313" key="12">
    <source>
        <dbReference type="EMBL" id="KKY27044.1"/>
    </source>
</evidence>
<dbReference type="Pfam" id="PF00295">
    <property type="entry name" value="Glyco_hydro_28"/>
    <property type="match status" value="1"/>
</dbReference>
<reference evidence="12 13" key="1">
    <citation type="submission" date="2015-03" db="EMBL/GenBank/DDBJ databases">
        <authorList>
            <person name="Morales-Cruz A."/>
            <person name="Amrine K.C."/>
            <person name="Cantu D."/>
        </authorList>
    </citation>
    <scope>NUCLEOTIDE SEQUENCE [LARGE SCALE GENOMIC DNA]</scope>
    <source>
        <strain evidence="12">DS831</strain>
    </source>
</reference>
<keyword evidence="5" id="KW-0677">Repeat</keyword>
<evidence type="ECO:0000256" key="11">
    <source>
        <dbReference type="SAM" id="MobiDB-lite"/>
    </source>
</evidence>
<feature type="region of interest" description="Disordered" evidence="11">
    <location>
        <begin position="1"/>
        <end position="25"/>
    </location>
</feature>
<name>A0A0G2EXZ5_9PEZI</name>
<evidence type="ECO:0000256" key="4">
    <source>
        <dbReference type="ARBA" id="ARBA00022729"/>
    </source>
</evidence>
<dbReference type="GO" id="GO:0071555">
    <property type="term" value="P:cell wall organization"/>
    <property type="evidence" value="ECO:0007669"/>
    <property type="project" value="UniProtKB-KW"/>
</dbReference>
<evidence type="ECO:0000256" key="3">
    <source>
        <dbReference type="ARBA" id="ARBA00022525"/>
    </source>
</evidence>
<evidence type="ECO:0000256" key="9">
    <source>
        <dbReference type="ARBA" id="ARBA00023316"/>
    </source>
</evidence>
<dbReference type="PANTHER" id="PTHR31736">
    <property type="match status" value="1"/>
</dbReference>
<dbReference type="SMART" id="SM00710">
    <property type="entry name" value="PbH1"/>
    <property type="match status" value="5"/>
</dbReference>
<dbReference type="Gene3D" id="2.160.20.10">
    <property type="entry name" value="Single-stranded right-handed beta-helix, Pectin lyase-like"/>
    <property type="match status" value="1"/>
</dbReference>
<comment type="subcellular location">
    <subcellularLocation>
        <location evidence="1">Secreted</location>
    </subcellularLocation>
</comment>
<evidence type="ECO:0000256" key="1">
    <source>
        <dbReference type="ARBA" id="ARBA00004613"/>
    </source>
</evidence>
<dbReference type="Proteomes" id="UP000034182">
    <property type="component" value="Unassembled WGS sequence"/>
</dbReference>
<keyword evidence="9" id="KW-0961">Cell wall biogenesis/degradation</keyword>
<evidence type="ECO:0000256" key="2">
    <source>
        <dbReference type="ARBA" id="ARBA00008834"/>
    </source>
</evidence>
<dbReference type="SUPFAM" id="SSF51126">
    <property type="entry name" value="Pectin lyase-like"/>
    <property type="match status" value="1"/>
</dbReference>
<keyword evidence="3" id="KW-0964">Secreted</keyword>
<evidence type="ECO:0000256" key="8">
    <source>
        <dbReference type="ARBA" id="ARBA00023295"/>
    </source>
</evidence>
<dbReference type="GO" id="GO:0004650">
    <property type="term" value="F:polygalacturonase activity"/>
    <property type="evidence" value="ECO:0007669"/>
    <property type="project" value="InterPro"/>
</dbReference>